<dbReference type="Gene3D" id="2.130.10.10">
    <property type="entry name" value="YVTN repeat-like/Quinoprotein amine dehydrogenase"/>
    <property type="match status" value="1"/>
</dbReference>
<dbReference type="Proteomes" id="UP000002729">
    <property type="component" value="Unassembled WGS sequence"/>
</dbReference>
<dbReference type="InterPro" id="IPR015943">
    <property type="entry name" value="WD40/YVTN_repeat-like_dom_sf"/>
</dbReference>
<dbReference type="PANTHER" id="PTHR44040:SF1">
    <property type="entry name" value="RETINOBLASTOMA-BINDING PROTEIN 5"/>
    <property type="match status" value="1"/>
</dbReference>
<sequence>LRDHVDRLSWRACAFGAAGERVVAGASSRGAVELYVWEAASGALLARVADEDGDAADGDLAALACHPRGAIVATAAGANPPVVKLWASDDSRSWRAFAPGFEELHENTRHEEREDEFDTV</sequence>
<evidence type="ECO:0000313" key="6">
    <source>
        <dbReference type="Proteomes" id="UP000002729"/>
    </source>
</evidence>
<reference evidence="5 6" key="1">
    <citation type="journal article" date="2011" name="Proc. Natl. Acad. Sci. U.S.A.">
        <title>Niche of harmful alga Aureococcus anophagefferens revealed through ecogenomics.</title>
        <authorList>
            <person name="Gobler C.J."/>
            <person name="Berry D.L."/>
            <person name="Dyhrman S.T."/>
            <person name="Wilhelm S.W."/>
            <person name="Salamov A."/>
            <person name="Lobanov A.V."/>
            <person name="Zhang Y."/>
            <person name="Collier J.L."/>
            <person name="Wurch L.L."/>
            <person name="Kustka A.B."/>
            <person name="Dill B.D."/>
            <person name="Shah M."/>
            <person name="VerBerkmoes N.C."/>
            <person name="Kuo A."/>
            <person name="Terry A."/>
            <person name="Pangilinan J."/>
            <person name="Lindquist E.A."/>
            <person name="Lucas S."/>
            <person name="Paulsen I.T."/>
            <person name="Hattenrath-Lehmann T.K."/>
            <person name="Talmage S.C."/>
            <person name="Walker E.A."/>
            <person name="Koch F."/>
            <person name="Burson A.M."/>
            <person name="Marcoval M.A."/>
            <person name="Tang Y.Z."/>
            <person name="Lecleir G.R."/>
            <person name="Coyne K.J."/>
            <person name="Berg G.M."/>
            <person name="Bertrand E.M."/>
            <person name="Saito M.A."/>
            <person name="Gladyshev V.N."/>
            <person name="Grigoriev I.V."/>
        </authorList>
    </citation>
    <scope>NUCLEOTIDE SEQUENCE [LARGE SCALE GENOMIC DNA]</scope>
    <source>
        <strain evidence="6">CCMP 1984</strain>
    </source>
</reference>
<dbReference type="OMA" id="HENTRHE"/>
<keyword evidence="2" id="KW-0853">WD repeat</keyword>
<evidence type="ECO:0000313" key="5">
    <source>
        <dbReference type="EMBL" id="EGB12651.1"/>
    </source>
</evidence>
<evidence type="ECO:0000256" key="2">
    <source>
        <dbReference type="ARBA" id="ARBA00022574"/>
    </source>
</evidence>
<gene>
    <name evidence="5" type="ORF">AURANDRAFT_8607</name>
</gene>
<dbReference type="RefSeq" id="XP_009032143.1">
    <property type="nucleotide sequence ID" value="XM_009033895.1"/>
</dbReference>
<dbReference type="KEGG" id="aaf:AURANDRAFT_8607"/>
<comment type="subcellular location">
    <subcellularLocation>
        <location evidence="1">Nucleus</location>
    </subcellularLocation>
</comment>
<name>F0XVS3_AURAN</name>
<dbReference type="GeneID" id="20229272"/>
<accession>F0XVS3</accession>
<protein>
    <recommendedName>
        <fullName evidence="7">Anaphase-promoting complex subunit 4 WD40 domain-containing protein</fullName>
    </recommendedName>
</protein>
<feature type="non-terminal residue" evidence="5">
    <location>
        <position position="120"/>
    </location>
</feature>
<evidence type="ECO:0000256" key="4">
    <source>
        <dbReference type="ARBA" id="ARBA00023242"/>
    </source>
</evidence>
<evidence type="ECO:0008006" key="7">
    <source>
        <dbReference type="Google" id="ProtNLM"/>
    </source>
</evidence>
<evidence type="ECO:0000256" key="3">
    <source>
        <dbReference type="ARBA" id="ARBA00022737"/>
    </source>
</evidence>
<dbReference type="InterPro" id="IPR011047">
    <property type="entry name" value="Quinoprotein_ADH-like_sf"/>
</dbReference>
<dbReference type="GO" id="GO:0048188">
    <property type="term" value="C:Set1C/COMPASS complex"/>
    <property type="evidence" value="ECO:0007669"/>
    <property type="project" value="InterPro"/>
</dbReference>
<dbReference type="AlphaFoldDB" id="F0XVS3"/>
<organism evidence="6">
    <name type="scientific">Aureococcus anophagefferens</name>
    <name type="common">Harmful bloom alga</name>
    <dbReference type="NCBI Taxonomy" id="44056"/>
    <lineage>
        <taxon>Eukaryota</taxon>
        <taxon>Sar</taxon>
        <taxon>Stramenopiles</taxon>
        <taxon>Ochrophyta</taxon>
        <taxon>Pelagophyceae</taxon>
        <taxon>Pelagomonadales</taxon>
        <taxon>Pelagomonadaceae</taxon>
        <taxon>Aureococcus</taxon>
    </lineage>
</organism>
<proteinExistence type="predicted"/>
<dbReference type="InterPro" id="IPR037850">
    <property type="entry name" value="RBBP5/Swd1"/>
</dbReference>
<keyword evidence="4" id="KW-0539">Nucleus</keyword>
<keyword evidence="6" id="KW-1185">Reference proteome</keyword>
<dbReference type="PANTHER" id="PTHR44040">
    <property type="entry name" value="RETINOBLASTOMA-BINDING PROTEIN 5"/>
    <property type="match status" value="1"/>
</dbReference>
<evidence type="ECO:0000256" key="1">
    <source>
        <dbReference type="ARBA" id="ARBA00004123"/>
    </source>
</evidence>
<keyword evidence="3" id="KW-0677">Repeat</keyword>
<dbReference type="EMBL" id="GL833120">
    <property type="protein sequence ID" value="EGB12651.1"/>
    <property type="molecule type" value="Genomic_DNA"/>
</dbReference>
<feature type="non-terminal residue" evidence="5">
    <location>
        <position position="1"/>
    </location>
</feature>
<dbReference type="eggNOG" id="KOG1273">
    <property type="taxonomic scope" value="Eukaryota"/>
</dbReference>
<dbReference type="SUPFAM" id="SSF50998">
    <property type="entry name" value="Quinoprotein alcohol dehydrogenase-like"/>
    <property type="match status" value="1"/>
</dbReference>
<dbReference type="OrthoDB" id="196858at2759"/>
<dbReference type="InParanoid" id="F0XVS3"/>